<name>A0A371E993_MUCPR</name>
<evidence type="ECO:0000313" key="6">
    <source>
        <dbReference type="Proteomes" id="UP000257109"/>
    </source>
</evidence>
<organism evidence="5 6">
    <name type="scientific">Mucuna pruriens</name>
    <name type="common">Velvet bean</name>
    <name type="synonym">Dolichos pruriens</name>
    <dbReference type="NCBI Taxonomy" id="157652"/>
    <lineage>
        <taxon>Eukaryota</taxon>
        <taxon>Viridiplantae</taxon>
        <taxon>Streptophyta</taxon>
        <taxon>Embryophyta</taxon>
        <taxon>Tracheophyta</taxon>
        <taxon>Spermatophyta</taxon>
        <taxon>Magnoliopsida</taxon>
        <taxon>eudicotyledons</taxon>
        <taxon>Gunneridae</taxon>
        <taxon>Pentapetalae</taxon>
        <taxon>rosids</taxon>
        <taxon>fabids</taxon>
        <taxon>Fabales</taxon>
        <taxon>Fabaceae</taxon>
        <taxon>Papilionoideae</taxon>
        <taxon>50 kb inversion clade</taxon>
        <taxon>NPAAA clade</taxon>
        <taxon>indigoferoid/millettioid clade</taxon>
        <taxon>Phaseoleae</taxon>
        <taxon>Mucuna</taxon>
    </lineage>
</organism>
<keyword evidence="3" id="KW-0408">Iron</keyword>
<dbReference type="InterPro" id="IPR036396">
    <property type="entry name" value="Cyt_P450_sf"/>
</dbReference>
<feature type="signal peptide" evidence="4">
    <location>
        <begin position="1"/>
        <end position="25"/>
    </location>
</feature>
<evidence type="ECO:0000256" key="1">
    <source>
        <dbReference type="ARBA" id="ARBA00010617"/>
    </source>
</evidence>
<dbReference type="InterPro" id="IPR001128">
    <property type="entry name" value="Cyt_P450"/>
</dbReference>
<dbReference type="GO" id="GO:0005506">
    <property type="term" value="F:iron ion binding"/>
    <property type="evidence" value="ECO:0007669"/>
    <property type="project" value="InterPro"/>
</dbReference>
<dbReference type="STRING" id="157652.A0A371E993"/>
<keyword evidence="6" id="KW-1185">Reference proteome</keyword>
<dbReference type="PANTHER" id="PTHR47955">
    <property type="entry name" value="CYTOCHROME P450 FAMILY 71 PROTEIN"/>
    <property type="match status" value="1"/>
</dbReference>
<feature type="non-terminal residue" evidence="5">
    <location>
        <position position="1"/>
    </location>
</feature>
<reference evidence="5" key="1">
    <citation type="submission" date="2018-05" db="EMBL/GenBank/DDBJ databases">
        <title>Draft genome of Mucuna pruriens seed.</title>
        <authorList>
            <person name="Nnadi N.E."/>
            <person name="Vos R."/>
            <person name="Hasami M.H."/>
            <person name="Devisetty U.K."/>
            <person name="Aguiy J.C."/>
        </authorList>
    </citation>
    <scope>NUCLEOTIDE SEQUENCE [LARGE SCALE GENOMIC DNA]</scope>
    <source>
        <strain evidence="5">JCA_2017</strain>
    </source>
</reference>
<dbReference type="GO" id="GO:0016705">
    <property type="term" value="F:oxidoreductase activity, acting on paired donors, with incorporation or reduction of molecular oxygen"/>
    <property type="evidence" value="ECO:0007669"/>
    <property type="project" value="InterPro"/>
</dbReference>
<evidence type="ECO:0000256" key="4">
    <source>
        <dbReference type="SAM" id="SignalP"/>
    </source>
</evidence>
<dbReference type="EMBL" id="QJKJ01015411">
    <property type="protein sequence ID" value="RDX62569.1"/>
    <property type="molecule type" value="Genomic_DNA"/>
</dbReference>
<evidence type="ECO:0000313" key="5">
    <source>
        <dbReference type="EMBL" id="RDX62569.1"/>
    </source>
</evidence>
<dbReference type="SUPFAM" id="SSF48264">
    <property type="entry name" value="Cytochrome P450"/>
    <property type="match status" value="1"/>
</dbReference>
<comment type="similarity">
    <text evidence="1">Belongs to the cytochrome P450 family.</text>
</comment>
<dbReference type="PRINTS" id="PR00463">
    <property type="entry name" value="EP450I"/>
</dbReference>
<protein>
    <submittedName>
        <fullName evidence="5">Cytochrome P450 71A26</fullName>
    </submittedName>
</protein>
<dbReference type="InterPro" id="IPR002401">
    <property type="entry name" value="Cyt_P450_E_grp-I"/>
</dbReference>
<gene>
    <name evidence="5" type="primary">CYP71A26</name>
    <name evidence="5" type="ORF">CR513_59085</name>
</gene>
<keyword evidence="2" id="KW-0479">Metal-binding</keyword>
<feature type="chain" id="PRO_5016654992" evidence="4">
    <location>
        <begin position="26"/>
        <end position="304"/>
    </location>
</feature>
<dbReference type="Pfam" id="PF00067">
    <property type="entry name" value="p450"/>
    <property type="match status" value="1"/>
</dbReference>
<proteinExistence type="inferred from homology"/>
<dbReference type="PANTHER" id="PTHR47955:SF15">
    <property type="entry name" value="CYTOCHROME P450 71A2-LIKE"/>
    <property type="match status" value="1"/>
</dbReference>
<dbReference type="AlphaFoldDB" id="A0A371E993"/>
<dbReference type="GO" id="GO:0004497">
    <property type="term" value="F:monooxygenase activity"/>
    <property type="evidence" value="ECO:0007669"/>
    <property type="project" value="InterPro"/>
</dbReference>
<dbReference type="OrthoDB" id="1470350at2759"/>
<evidence type="ECO:0000256" key="3">
    <source>
        <dbReference type="ARBA" id="ARBA00023004"/>
    </source>
</evidence>
<keyword evidence="4" id="KW-0732">Signal</keyword>
<evidence type="ECO:0000256" key="2">
    <source>
        <dbReference type="ARBA" id="ARBA00022723"/>
    </source>
</evidence>
<dbReference type="Gene3D" id="1.10.630.10">
    <property type="entry name" value="Cytochrome P450"/>
    <property type="match status" value="1"/>
</dbReference>
<dbReference type="GO" id="GO:0020037">
    <property type="term" value="F:heme binding"/>
    <property type="evidence" value="ECO:0007669"/>
    <property type="project" value="InterPro"/>
</dbReference>
<comment type="caution">
    <text evidence="5">The sequence shown here is derived from an EMBL/GenBank/DDBJ whole genome shotgun (WGS) entry which is preliminary data.</text>
</comment>
<accession>A0A371E993</accession>
<sequence>MLLIIFSILSVLFLQILWNFNSTKGKNSPPSPPKFPIIGNLHQLGSYPHRTLHSLAQKYGPLMMLHLGRVPVLVISSADAARAVMKTHDRVFADRPHIKMFDILLYGSKDVAGSPYGEYWRQIRSISVLHLLSAKRVQSFRAVREEEIEITMENIKRHSCSSNLPLNLSEILTTITSNIICRIALGRKYGGESGKEFKKLLMEFTELLGTFVVGEYVPWLDCLTRVSGLYGRAKSVAKRFDDFLDKVIEEHVNRANNEHSDFVDVLLWIQGTNAAGFSIDRTGIKALILVNISSFLSYLAFVTF</sequence>
<dbReference type="Proteomes" id="UP000257109">
    <property type="component" value="Unassembled WGS sequence"/>
</dbReference>